<organism evidence="1 2">
    <name type="scientific">Spiromyces aspiralis</name>
    <dbReference type="NCBI Taxonomy" id="68401"/>
    <lineage>
        <taxon>Eukaryota</taxon>
        <taxon>Fungi</taxon>
        <taxon>Fungi incertae sedis</taxon>
        <taxon>Zoopagomycota</taxon>
        <taxon>Kickxellomycotina</taxon>
        <taxon>Kickxellomycetes</taxon>
        <taxon>Kickxellales</taxon>
        <taxon>Kickxellaceae</taxon>
        <taxon>Spiromyces</taxon>
    </lineage>
</organism>
<evidence type="ECO:0000313" key="1">
    <source>
        <dbReference type="EMBL" id="KAJ1676888.1"/>
    </source>
</evidence>
<feature type="non-terminal residue" evidence="1">
    <location>
        <position position="80"/>
    </location>
</feature>
<comment type="caution">
    <text evidence="1">The sequence shown here is derived from an EMBL/GenBank/DDBJ whole genome shotgun (WGS) entry which is preliminary data.</text>
</comment>
<accession>A0ACC1HJZ8</accession>
<sequence length="80" mass="8904">MNYAPYSFPSYTQEPASSVAEGARDGSSAQDERGGEAISNQYYQQYCYYPAPTGMVYNPQQAQQIWMPSAPLVYNNDNSS</sequence>
<protein>
    <submittedName>
        <fullName evidence="1">Uncharacterized protein</fullName>
    </submittedName>
</protein>
<reference evidence="1" key="1">
    <citation type="submission" date="2022-06" db="EMBL/GenBank/DDBJ databases">
        <title>Phylogenomic reconstructions and comparative analyses of Kickxellomycotina fungi.</title>
        <authorList>
            <person name="Reynolds N.K."/>
            <person name="Stajich J.E."/>
            <person name="Barry K."/>
            <person name="Grigoriev I.V."/>
            <person name="Crous P."/>
            <person name="Smith M.E."/>
        </authorList>
    </citation>
    <scope>NUCLEOTIDE SEQUENCE</scope>
    <source>
        <strain evidence="1">RSA 2271</strain>
    </source>
</reference>
<proteinExistence type="predicted"/>
<evidence type="ECO:0000313" key="2">
    <source>
        <dbReference type="Proteomes" id="UP001145114"/>
    </source>
</evidence>
<dbReference type="Proteomes" id="UP001145114">
    <property type="component" value="Unassembled WGS sequence"/>
</dbReference>
<gene>
    <name evidence="1" type="ORF">EV182_007311</name>
</gene>
<dbReference type="EMBL" id="JAMZIH010003336">
    <property type="protein sequence ID" value="KAJ1676888.1"/>
    <property type="molecule type" value="Genomic_DNA"/>
</dbReference>
<name>A0ACC1HJZ8_9FUNG</name>
<keyword evidence="2" id="KW-1185">Reference proteome</keyword>